<evidence type="ECO:0000313" key="2">
    <source>
        <dbReference type="Proteomes" id="UP000807504"/>
    </source>
</evidence>
<dbReference type="InterPro" id="IPR036397">
    <property type="entry name" value="RNaseH_sf"/>
</dbReference>
<proteinExistence type="predicted"/>
<sequence length="145" mass="17436">MQHRERRTILVRRKIKLKTRIRFCVQYSDGHLHFWWLRTWIRYRYRSASDVMIWGAIRYITRTSLLQIYCNLKADWYISDILLPVVVSYLRDLPNAIFQQDNARSYVAHNFLTFLNTSDIRMLLSLQGLQICPSLKTSGHCLLRD</sequence>
<evidence type="ECO:0000313" key="1">
    <source>
        <dbReference type="EMBL" id="KAF8783472.1"/>
    </source>
</evidence>
<dbReference type="GO" id="GO:0003676">
    <property type="term" value="F:nucleic acid binding"/>
    <property type="evidence" value="ECO:0007669"/>
    <property type="project" value="InterPro"/>
</dbReference>
<gene>
    <name evidence="1" type="ORF">HNY73_013629</name>
</gene>
<name>A0A8T0F4Q0_ARGBR</name>
<keyword evidence="2" id="KW-1185">Reference proteome</keyword>
<accession>A0A8T0F4Q0</accession>
<reference evidence="1" key="2">
    <citation type="submission" date="2020-06" db="EMBL/GenBank/DDBJ databases">
        <authorList>
            <person name="Sheffer M."/>
        </authorList>
    </citation>
    <scope>NUCLEOTIDE SEQUENCE</scope>
</reference>
<organism evidence="1 2">
    <name type="scientific">Argiope bruennichi</name>
    <name type="common">Wasp spider</name>
    <name type="synonym">Aranea bruennichi</name>
    <dbReference type="NCBI Taxonomy" id="94029"/>
    <lineage>
        <taxon>Eukaryota</taxon>
        <taxon>Metazoa</taxon>
        <taxon>Ecdysozoa</taxon>
        <taxon>Arthropoda</taxon>
        <taxon>Chelicerata</taxon>
        <taxon>Arachnida</taxon>
        <taxon>Araneae</taxon>
        <taxon>Araneomorphae</taxon>
        <taxon>Entelegynae</taxon>
        <taxon>Araneoidea</taxon>
        <taxon>Araneidae</taxon>
        <taxon>Argiope</taxon>
    </lineage>
</organism>
<comment type="caution">
    <text evidence="1">The sequence shown here is derived from an EMBL/GenBank/DDBJ whole genome shotgun (WGS) entry which is preliminary data.</text>
</comment>
<dbReference type="AlphaFoldDB" id="A0A8T0F4Q0"/>
<reference evidence="1" key="1">
    <citation type="journal article" date="2020" name="bioRxiv">
        <title>Chromosome-level reference genome of the European wasp spider Argiope bruennichi: a resource for studies on range expansion and evolutionary adaptation.</title>
        <authorList>
            <person name="Sheffer M.M."/>
            <person name="Hoppe A."/>
            <person name="Krehenwinkel H."/>
            <person name="Uhl G."/>
            <person name="Kuss A.W."/>
            <person name="Jensen L."/>
            <person name="Jensen C."/>
            <person name="Gillespie R.G."/>
            <person name="Hoff K.J."/>
            <person name="Prost S."/>
        </authorList>
    </citation>
    <scope>NUCLEOTIDE SEQUENCE</scope>
</reference>
<protein>
    <submittedName>
        <fullName evidence="1">Uncharacterized protein</fullName>
    </submittedName>
</protein>
<dbReference type="Proteomes" id="UP000807504">
    <property type="component" value="Unassembled WGS sequence"/>
</dbReference>
<dbReference type="Gene3D" id="3.30.420.10">
    <property type="entry name" value="Ribonuclease H-like superfamily/Ribonuclease H"/>
    <property type="match status" value="1"/>
</dbReference>
<dbReference type="EMBL" id="JABXBU010001863">
    <property type="protein sequence ID" value="KAF8783472.1"/>
    <property type="molecule type" value="Genomic_DNA"/>
</dbReference>